<feature type="transmembrane region" description="Helical" evidence="12">
    <location>
        <begin position="74"/>
        <end position="94"/>
    </location>
</feature>
<dbReference type="PANTHER" id="PTHR15422">
    <property type="entry name" value="OS05G0565100 PROTEIN"/>
    <property type="match status" value="1"/>
</dbReference>
<comment type="cofactor">
    <cofactor evidence="1">
        <name>heme b</name>
        <dbReference type="ChEBI" id="CHEBI:60344"/>
    </cofactor>
</comment>
<reference evidence="14" key="1">
    <citation type="submission" date="2022-10" db="EMBL/GenBank/DDBJ databases">
        <title>Culturing micro-colonial fungi from biological soil crusts in the Mojave desert and describing Neophaeococcomyces mojavensis, and introducing the new genera and species Taxawa tesnikishii.</title>
        <authorList>
            <person name="Kurbessoian T."/>
            <person name="Stajich J.E."/>
        </authorList>
    </citation>
    <scope>NUCLEOTIDE SEQUENCE</scope>
    <source>
        <strain evidence="14">TK_1</strain>
    </source>
</reference>
<evidence type="ECO:0000313" key="15">
    <source>
        <dbReference type="Proteomes" id="UP001172684"/>
    </source>
</evidence>
<evidence type="ECO:0000256" key="6">
    <source>
        <dbReference type="ARBA" id="ARBA00022723"/>
    </source>
</evidence>
<dbReference type="CDD" id="cd08761">
    <property type="entry name" value="Cyt_b561_CYB561D2_like"/>
    <property type="match status" value="1"/>
</dbReference>
<keyword evidence="10 12" id="KW-0472">Membrane</keyword>
<keyword evidence="6" id="KW-0479">Metal-binding</keyword>
<keyword evidence="9" id="KW-0408">Iron</keyword>
<evidence type="ECO:0000256" key="10">
    <source>
        <dbReference type="ARBA" id="ARBA00023136"/>
    </source>
</evidence>
<sequence length="242" mass="25892">MASATGIPDQNPATLERGEDEPLLGRAGDASQQEQKPLAYNLILGTGIIAQAGVLILAGIIWGSVFSHKLMLFSAHPLLNSAGLLLLAQGALILQPTHTPEQKKHGTWAHAIINPTGVLLLLGGLIVIVYNKAAHHGAHFESPHAILGLITYILLLIQAAVGFTQYFVPQLYGGEDNAKAIYKYHRWAGYAIFTLALVTVAAATQTDFNKKVLHISLWAVIAAAVITLAGILPRIKKRKLGL</sequence>
<proteinExistence type="predicted"/>
<dbReference type="Gene3D" id="1.20.120.1770">
    <property type="match status" value="1"/>
</dbReference>
<dbReference type="InterPro" id="IPR006593">
    <property type="entry name" value="Cyt_b561/ferric_Rdtase_TM"/>
</dbReference>
<feature type="transmembrane region" description="Helical" evidence="12">
    <location>
        <begin position="106"/>
        <end position="130"/>
    </location>
</feature>
<evidence type="ECO:0000256" key="4">
    <source>
        <dbReference type="ARBA" id="ARBA00022617"/>
    </source>
</evidence>
<comment type="subcellular location">
    <subcellularLocation>
        <location evidence="2">Membrane</location>
        <topology evidence="2">Multi-pass membrane protein</topology>
    </subcellularLocation>
</comment>
<feature type="transmembrane region" description="Helical" evidence="12">
    <location>
        <begin position="38"/>
        <end position="62"/>
    </location>
</feature>
<keyword evidence="8 12" id="KW-1133">Transmembrane helix</keyword>
<feature type="transmembrane region" description="Helical" evidence="12">
    <location>
        <begin position="212"/>
        <end position="232"/>
    </location>
</feature>
<feature type="transmembrane region" description="Helical" evidence="12">
    <location>
        <begin position="187"/>
        <end position="206"/>
    </location>
</feature>
<dbReference type="Pfam" id="PF03188">
    <property type="entry name" value="Cytochrom_B561"/>
    <property type="match status" value="1"/>
</dbReference>
<evidence type="ECO:0000256" key="11">
    <source>
        <dbReference type="SAM" id="MobiDB-lite"/>
    </source>
</evidence>
<evidence type="ECO:0000256" key="7">
    <source>
        <dbReference type="ARBA" id="ARBA00022982"/>
    </source>
</evidence>
<dbReference type="PANTHER" id="PTHR15422:SF45">
    <property type="entry name" value="CYTOCHROME B561 DOMAIN-CONTAINING PROTEIN"/>
    <property type="match status" value="1"/>
</dbReference>
<feature type="region of interest" description="Disordered" evidence="11">
    <location>
        <begin position="1"/>
        <end position="30"/>
    </location>
</feature>
<dbReference type="SMART" id="SM00665">
    <property type="entry name" value="B561"/>
    <property type="match status" value="1"/>
</dbReference>
<gene>
    <name evidence="14" type="ORF">H2201_001981</name>
</gene>
<dbReference type="InterPro" id="IPR045150">
    <property type="entry name" value="CYB561D1/2"/>
</dbReference>
<feature type="domain" description="Cytochrome b561" evidence="13">
    <location>
        <begin position="40"/>
        <end position="237"/>
    </location>
</feature>
<keyword evidence="7" id="KW-0249">Electron transport</keyword>
<keyword evidence="15" id="KW-1185">Reference proteome</keyword>
<accession>A0ABQ9P2J8</accession>
<keyword evidence="4" id="KW-0349">Heme</keyword>
<evidence type="ECO:0000256" key="3">
    <source>
        <dbReference type="ARBA" id="ARBA00022448"/>
    </source>
</evidence>
<evidence type="ECO:0000256" key="9">
    <source>
        <dbReference type="ARBA" id="ARBA00023004"/>
    </source>
</evidence>
<keyword evidence="5 12" id="KW-0812">Transmembrane</keyword>
<dbReference type="EMBL" id="JAPDRL010000010">
    <property type="protein sequence ID" value="KAJ9667795.1"/>
    <property type="molecule type" value="Genomic_DNA"/>
</dbReference>
<name>A0ABQ9P2J8_9PEZI</name>
<keyword evidence="3" id="KW-0813">Transport</keyword>
<protein>
    <recommendedName>
        <fullName evidence="13">Cytochrome b561 domain-containing protein</fullName>
    </recommendedName>
</protein>
<evidence type="ECO:0000256" key="2">
    <source>
        <dbReference type="ARBA" id="ARBA00004141"/>
    </source>
</evidence>
<dbReference type="Proteomes" id="UP001172684">
    <property type="component" value="Unassembled WGS sequence"/>
</dbReference>
<evidence type="ECO:0000256" key="12">
    <source>
        <dbReference type="SAM" id="Phobius"/>
    </source>
</evidence>
<organism evidence="14 15">
    <name type="scientific">Coniosporium apollinis</name>
    <dbReference type="NCBI Taxonomy" id="61459"/>
    <lineage>
        <taxon>Eukaryota</taxon>
        <taxon>Fungi</taxon>
        <taxon>Dikarya</taxon>
        <taxon>Ascomycota</taxon>
        <taxon>Pezizomycotina</taxon>
        <taxon>Dothideomycetes</taxon>
        <taxon>Dothideomycetes incertae sedis</taxon>
        <taxon>Coniosporium</taxon>
    </lineage>
</organism>
<dbReference type="PROSITE" id="PS50939">
    <property type="entry name" value="CYTOCHROME_B561"/>
    <property type="match status" value="1"/>
</dbReference>
<evidence type="ECO:0000256" key="5">
    <source>
        <dbReference type="ARBA" id="ARBA00022692"/>
    </source>
</evidence>
<comment type="caution">
    <text evidence="14">The sequence shown here is derived from an EMBL/GenBank/DDBJ whole genome shotgun (WGS) entry which is preliminary data.</text>
</comment>
<evidence type="ECO:0000256" key="8">
    <source>
        <dbReference type="ARBA" id="ARBA00022989"/>
    </source>
</evidence>
<feature type="transmembrane region" description="Helical" evidence="12">
    <location>
        <begin position="145"/>
        <end position="167"/>
    </location>
</feature>
<evidence type="ECO:0000259" key="13">
    <source>
        <dbReference type="PROSITE" id="PS50939"/>
    </source>
</evidence>
<evidence type="ECO:0000256" key="1">
    <source>
        <dbReference type="ARBA" id="ARBA00001970"/>
    </source>
</evidence>
<evidence type="ECO:0000313" key="14">
    <source>
        <dbReference type="EMBL" id="KAJ9667795.1"/>
    </source>
</evidence>